<evidence type="ECO:0000313" key="1">
    <source>
        <dbReference type="EMBL" id="APE33883.1"/>
    </source>
</evidence>
<keyword evidence="2" id="KW-1185">Reference proteome</keyword>
<dbReference type="Proteomes" id="UP000183810">
    <property type="component" value="Chromosome"/>
</dbReference>
<dbReference type="EMBL" id="CP018082">
    <property type="protein sequence ID" value="APE33883.1"/>
    <property type="molecule type" value="Genomic_DNA"/>
</dbReference>
<dbReference type="AlphaFoldDB" id="A0A1J0VPC4"/>
<name>A0A1J0VPC4_9NOCA</name>
<evidence type="ECO:0000313" key="2">
    <source>
        <dbReference type="Proteomes" id="UP000183810"/>
    </source>
</evidence>
<reference evidence="1" key="1">
    <citation type="submission" date="2016-11" db="EMBL/GenBank/DDBJ databases">
        <authorList>
            <person name="Jaros S."/>
            <person name="Januszkiewicz K."/>
            <person name="Wedrychowicz H."/>
        </authorList>
    </citation>
    <scope>NUCLEOTIDE SEQUENCE [LARGE SCALE GENOMIC DNA]</scope>
    <source>
        <strain evidence="1">Y48</strain>
    </source>
</reference>
<protein>
    <submittedName>
        <fullName evidence="1">Uncharacterized protein</fullName>
    </submittedName>
</protein>
<sequence>MQHFIAITNQEAHQPPSVPFTIEQSHSVMQFHVACRATRCPRKAAALDALIEAGRVVPSASKPR</sequence>
<dbReference type="KEGG" id="nsl:BOX37_07760"/>
<organism evidence="1 2">
    <name type="scientific">Nocardia mangyaensis</name>
    <dbReference type="NCBI Taxonomy" id="2213200"/>
    <lineage>
        <taxon>Bacteria</taxon>
        <taxon>Bacillati</taxon>
        <taxon>Actinomycetota</taxon>
        <taxon>Actinomycetes</taxon>
        <taxon>Mycobacteriales</taxon>
        <taxon>Nocardiaceae</taxon>
        <taxon>Nocardia</taxon>
    </lineage>
</organism>
<gene>
    <name evidence="1" type="ORF">BOX37_07760</name>
</gene>
<proteinExistence type="predicted"/>
<accession>A0A1J0VPC4</accession>